<dbReference type="Gene3D" id="3.30.70.260">
    <property type="match status" value="1"/>
</dbReference>
<comment type="pathway">
    <text evidence="5">Amino-acid biosynthesis.</text>
</comment>
<sequence length="264" mass="28512">MLVGYLGPLGTYSHAAALQQYPEEELKPYGTLEAVVEGVKNSEVELAVLPVENSTNGEVRAALDALIAEIGECPEIKAVGEVRVRIAHQLFSRSSNVSQVERIYSHPQVWGQASHWLSSTLPGAKCIDCDSTSQAIERAWEDKNGAAIAGSAAGSVYGIKPLIANVSDRDENTTRFLVLAKQPAPENKQHTMVTFCAAQQDLCKTLEALVSSGVQVTFLTSRPLGTHWTYRYIVEFAGALASEQVREALAKLNQVTPVTVIGAY</sequence>
<evidence type="ECO:0000256" key="1">
    <source>
        <dbReference type="ARBA" id="ARBA00022605"/>
    </source>
</evidence>
<reference evidence="7 8" key="1">
    <citation type="submission" date="2017-04" db="EMBL/GenBank/DDBJ databases">
        <title>Genome sequencing of [Candida] sorbophila.</title>
        <authorList>
            <person name="Ahn J.O."/>
        </authorList>
    </citation>
    <scope>NUCLEOTIDE SEQUENCE [LARGE SCALE GENOMIC DNA]</scope>
    <source>
        <strain evidence="7 8">DS02</strain>
    </source>
</reference>
<gene>
    <name evidence="7" type="ORF">B9G98_01580</name>
</gene>
<dbReference type="AlphaFoldDB" id="A0A2T0FG56"/>
<keyword evidence="2" id="KW-0057">Aromatic amino acid biosynthesis</keyword>
<dbReference type="InterPro" id="IPR001086">
    <property type="entry name" value="Preph_deHydtase"/>
</dbReference>
<dbReference type="GO" id="GO:0004664">
    <property type="term" value="F:prephenate dehydratase activity"/>
    <property type="evidence" value="ECO:0007669"/>
    <property type="project" value="InterPro"/>
</dbReference>
<keyword evidence="4" id="KW-0456">Lyase</keyword>
<dbReference type="STRING" id="45607.A0A2T0FG56"/>
<evidence type="ECO:0000313" key="8">
    <source>
        <dbReference type="Proteomes" id="UP000238350"/>
    </source>
</evidence>
<comment type="caution">
    <text evidence="7">The sequence shown here is derived from an EMBL/GenBank/DDBJ whole genome shotgun (WGS) entry which is preliminary data.</text>
</comment>
<evidence type="ECO:0000256" key="5">
    <source>
        <dbReference type="ARBA" id="ARBA00029440"/>
    </source>
</evidence>
<name>A0A2T0FG56_9ASCO</name>
<dbReference type="Gene3D" id="3.40.190.10">
    <property type="entry name" value="Periplasmic binding protein-like II"/>
    <property type="match status" value="2"/>
</dbReference>
<keyword evidence="1" id="KW-0028">Amino-acid biosynthesis</keyword>
<dbReference type="GO" id="GO:0005737">
    <property type="term" value="C:cytoplasm"/>
    <property type="evidence" value="ECO:0007669"/>
    <property type="project" value="TreeGrafter"/>
</dbReference>
<dbReference type="PROSITE" id="PS51171">
    <property type="entry name" value="PREPHENATE_DEHYDR_3"/>
    <property type="match status" value="1"/>
</dbReference>
<dbReference type="Pfam" id="PF00800">
    <property type="entry name" value="PDT"/>
    <property type="match status" value="1"/>
</dbReference>
<evidence type="ECO:0000256" key="4">
    <source>
        <dbReference type="ARBA" id="ARBA00023239"/>
    </source>
</evidence>
<keyword evidence="8" id="KW-1185">Reference proteome</keyword>
<proteinExistence type="predicted"/>
<dbReference type="InterPro" id="IPR018528">
    <property type="entry name" value="Preph_deHydtase_CS"/>
</dbReference>
<evidence type="ECO:0000256" key="3">
    <source>
        <dbReference type="ARBA" id="ARBA00023222"/>
    </source>
</evidence>
<evidence type="ECO:0000256" key="2">
    <source>
        <dbReference type="ARBA" id="ARBA00023141"/>
    </source>
</evidence>
<evidence type="ECO:0000259" key="6">
    <source>
        <dbReference type="PROSITE" id="PS51171"/>
    </source>
</evidence>
<feature type="domain" description="Prephenate dehydratase" evidence="6">
    <location>
        <begin position="2"/>
        <end position="181"/>
    </location>
</feature>
<protein>
    <submittedName>
        <fullName evidence="7">P-protein</fullName>
    </submittedName>
</protein>
<dbReference type="SUPFAM" id="SSF53850">
    <property type="entry name" value="Periplasmic binding protein-like II"/>
    <property type="match status" value="1"/>
</dbReference>
<dbReference type="GO" id="GO:0009094">
    <property type="term" value="P:L-phenylalanine biosynthetic process"/>
    <property type="evidence" value="ECO:0007669"/>
    <property type="project" value="UniProtKB-KW"/>
</dbReference>
<dbReference type="CDD" id="cd13532">
    <property type="entry name" value="PBP2_PDT_like"/>
    <property type="match status" value="1"/>
</dbReference>
<keyword evidence="3" id="KW-0584">Phenylalanine biosynthesis</keyword>
<dbReference type="EMBL" id="NDIQ01000001">
    <property type="protein sequence ID" value="PRT53960.1"/>
    <property type="molecule type" value="Genomic_DNA"/>
</dbReference>
<dbReference type="RefSeq" id="XP_024663906.1">
    <property type="nucleotide sequence ID" value="XM_024808138.1"/>
</dbReference>
<dbReference type="PROSITE" id="PS00857">
    <property type="entry name" value="PREPHENATE_DEHYDR_1"/>
    <property type="match status" value="1"/>
</dbReference>
<organism evidence="7 8">
    <name type="scientific">Wickerhamiella sorbophila</name>
    <dbReference type="NCBI Taxonomy" id="45607"/>
    <lineage>
        <taxon>Eukaryota</taxon>
        <taxon>Fungi</taxon>
        <taxon>Dikarya</taxon>
        <taxon>Ascomycota</taxon>
        <taxon>Saccharomycotina</taxon>
        <taxon>Dipodascomycetes</taxon>
        <taxon>Dipodascales</taxon>
        <taxon>Trichomonascaceae</taxon>
        <taxon>Wickerhamiella</taxon>
    </lineage>
</organism>
<dbReference type="GeneID" id="36515329"/>
<evidence type="ECO:0000313" key="7">
    <source>
        <dbReference type="EMBL" id="PRT53960.1"/>
    </source>
</evidence>
<dbReference type="Proteomes" id="UP000238350">
    <property type="component" value="Unassembled WGS sequence"/>
</dbReference>
<dbReference type="OrthoDB" id="983542at2759"/>
<dbReference type="PANTHER" id="PTHR21022:SF19">
    <property type="entry name" value="PREPHENATE DEHYDRATASE-RELATED"/>
    <property type="match status" value="1"/>
</dbReference>
<accession>A0A2T0FG56</accession>
<dbReference type="PANTHER" id="PTHR21022">
    <property type="entry name" value="PREPHENATE DEHYDRATASE P PROTEIN"/>
    <property type="match status" value="1"/>
</dbReference>